<evidence type="ECO:0000313" key="3">
    <source>
        <dbReference type="Proteomes" id="UP001059120"/>
    </source>
</evidence>
<evidence type="ECO:0008006" key="4">
    <source>
        <dbReference type="Google" id="ProtNLM"/>
    </source>
</evidence>
<protein>
    <recommendedName>
        <fullName evidence="4">Lipoprotein</fullName>
    </recommendedName>
</protein>
<name>A0ABY5G286_VIBPE</name>
<keyword evidence="3" id="KW-1185">Reference proteome</keyword>
<feature type="signal peptide" evidence="1">
    <location>
        <begin position="1"/>
        <end position="20"/>
    </location>
</feature>
<keyword evidence="1" id="KW-0732">Signal</keyword>
<dbReference type="EMBL" id="CP090614">
    <property type="protein sequence ID" value="UTT83861.1"/>
    <property type="molecule type" value="Genomic_DNA"/>
</dbReference>
<dbReference type="PROSITE" id="PS51257">
    <property type="entry name" value="PROKAR_LIPOPROTEIN"/>
    <property type="match status" value="1"/>
</dbReference>
<reference evidence="2" key="1">
    <citation type="submission" date="2022-01" db="EMBL/GenBank/DDBJ databases">
        <title>Alginate degradation mechanism of Vibrio pelagius WXL662.</title>
        <authorList>
            <person name="He X."/>
        </authorList>
    </citation>
    <scope>NUCLEOTIDE SEQUENCE</scope>
    <source>
        <strain evidence="2">WXL662</strain>
    </source>
</reference>
<organism evidence="2 3">
    <name type="scientific">Vibrio pelagius</name>
    <dbReference type="NCBI Taxonomy" id="28169"/>
    <lineage>
        <taxon>Bacteria</taxon>
        <taxon>Pseudomonadati</taxon>
        <taxon>Pseudomonadota</taxon>
        <taxon>Gammaproteobacteria</taxon>
        <taxon>Vibrionales</taxon>
        <taxon>Vibrionaceae</taxon>
        <taxon>Vibrio</taxon>
    </lineage>
</organism>
<feature type="chain" id="PRO_5045386105" description="Lipoprotein" evidence="1">
    <location>
        <begin position="21"/>
        <end position="52"/>
    </location>
</feature>
<dbReference type="RefSeq" id="WP_255229876.1">
    <property type="nucleotide sequence ID" value="NZ_CP090614.1"/>
</dbReference>
<evidence type="ECO:0000313" key="2">
    <source>
        <dbReference type="EMBL" id="UTT83861.1"/>
    </source>
</evidence>
<proteinExistence type="predicted"/>
<gene>
    <name evidence="2" type="ORF">LZI70_09145</name>
</gene>
<sequence>MKIILVVFAALAISACSSLNSSSGYSGNQYPEKIKLEKERGYYSDNRGFSHN</sequence>
<evidence type="ECO:0000256" key="1">
    <source>
        <dbReference type="SAM" id="SignalP"/>
    </source>
</evidence>
<accession>A0ABY5G286</accession>
<dbReference type="Proteomes" id="UP001059120">
    <property type="component" value="Chromosome 1"/>
</dbReference>